<reference evidence="1 2" key="1">
    <citation type="submission" date="2011-08" db="EMBL/GenBank/DDBJ databases">
        <title>The Genome Sequence of Clostridium hathewayi WAL-18680.</title>
        <authorList>
            <consortium name="The Broad Institute Genome Sequencing Platform"/>
            <person name="Earl A."/>
            <person name="Ward D."/>
            <person name="Feldgarden M."/>
            <person name="Gevers D."/>
            <person name="Finegold S.M."/>
            <person name="Summanen P.H."/>
            <person name="Molitoris D.R."/>
            <person name="Song M."/>
            <person name="Daigneault M."/>
            <person name="Allen-Vercoe E."/>
            <person name="Young S.K."/>
            <person name="Zeng Q."/>
            <person name="Gargeya S."/>
            <person name="Fitzgerald M."/>
            <person name="Haas B."/>
            <person name="Abouelleil A."/>
            <person name="Alvarado L."/>
            <person name="Arachchi H.M."/>
            <person name="Berlin A."/>
            <person name="Brown A."/>
            <person name="Chapman S.B."/>
            <person name="Chen Z."/>
            <person name="Dunbar C."/>
            <person name="Freedman E."/>
            <person name="Gearin G."/>
            <person name="Gellesch M."/>
            <person name="Goldberg J."/>
            <person name="Griggs A."/>
            <person name="Gujja S."/>
            <person name="Heiman D."/>
            <person name="Howarth C."/>
            <person name="Larson L."/>
            <person name="Lui A."/>
            <person name="MacDonald P.J.P."/>
            <person name="Montmayeur A."/>
            <person name="Murphy C."/>
            <person name="Neiman D."/>
            <person name="Pearson M."/>
            <person name="Priest M."/>
            <person name="Roberts A."/>
            <person name="Saif S."/>
            <person name="Shea T."/>
            <person name="Shenoy N."/>
            <person name="Sisk P."/>
            <person name="Stolte C."/>
            <person name="Sykes S."/>
            <person name="Wortman J."/>
            <person name="Nusbaum C."/>
            <person name="Birren B."/>
        </authorList>
    </citation>
    <scope>NUCLEOTIDE SEQUENCE [LARGE SCALE GENOMIC DNA]</scope>
    <source>
        <strain evidence="1 2">WAL-18680</strain>
    </source>
</reference>
<sequence length="284" mass="31689">MSASFPKTEVAGIKLPRLIIGCNWISGFSHQTPARDEQILKRHSSPESVADIFATFMEEDVNAVLGLFGVDHDLIDAVKLAEERTGKKMILMDSPILNVDDNTLARQEAERTIKECAKRGAKFCLPLHSCIEQLVNKNTGTINRLPDYLKMIRDAGMIPGLSAHMPELIQYADENEYDVETYIQIFNCMGFLMQVEIESVAKIIHNAKKPVITIKPCAAGRTTPYVGLNFSYNAIRSQDMVCIGCFNGQEAYEDIEYAKAAIERRMPDIQSRNSPLKTSIINGS</sequence>
<dbReference type="Proteomes" id="UP000005384">
    <property type="component" value="Unassembled WGS sequence"/>
</dbReference>
<name>G5I9T7_9FIRM</name>
<dbReference type="PATRIC" id="fig|742737.3.peg.272"/>
<dbReference type="OrthoDB" id="1729537at2"/>
<protein>
    <submittedName>
        <fullName evidence="1">Uncharacterized protein</fullName>
    </submittedName>
</protein>
<proteinExistence type="predicted"/>
<comment type="caution">
    <text evidence="1">The sequence shown here is derived from an EMBL/GenBank/DDBJ whole genome shotgun (WGS) entry which is preliminary data.</text>
</comment>
<dbReference type="EMBL" id="ADLN01000001">
    <property type="protein sequence ID" value="EHI61826.1"/>
    <property type="molecule type" value="Genomic_DNA"/>
</dbReference>
<dbReference type="AlphaFoldDB" id="G5I9T7"/>
<accession>G5I9T7</accession>
<dbReference type="HOGENOM" id="CLU_993721_0_0_9"/>
<gene>
    <name evidence="1" type="ORF">HMPREF9473_00277</name>
</gene>
<organism evidence="1 2">
    <name type="scientific">Hungatella hathewayi WAL-18680</name>
    <dbReference type="NCBI Taxonomy" id="742737"/>
    <lineage>
        <taxon>Bacteria</taxon>
        <taxon>Bacillati</taxon>
        <taxon>Bacillota</taxon>
        <taxon>Clostridia</taxon>
        <taxon>Lachnospirales</taxon>
        <taxon>Lachnospiraceae</taxon>
        <taxon>Hungatella</taxon>
    </lineage>
</organism>
<evidence type="ECO:0000313" key="2">
    <source>
        <dbReference type="Proteomes" id="UP000005384"/>
    </source>
</evidence>
<evidence type="ECO:0000313" key="1">
    <source>
        <dbReference type="EMBL" id="EHI61826.1"/>
    </source>
</evidence>
<dbReference type="RefSeq" id="WP_006778259.1">
    <property type="nucleotide sequence ID" value="NZ_CP040506.1"/>
</dbReference>
<keyword evidence="2" id="KW-1185">Reference proteome</keyword>